<feature type="site" description="Reversibly protonated during proton transport" evidence="14">
    <location>
        <position position="66"/>
    </location>
</feature>
<dbReference type="Pfam" id="PF00137">
    <property type="entry name" value="ATP-synt_C"/>
    <property type="match status" value="1"/>
</dbReference>
<evidence type="ECO:0000313" key="16">
    <source>
        <dbReference type="EMBL" id="MBO8480613.1"/>
    </source>
</evidence>
<dbReference type="GO" id="GO:0033177">
    <property type="term" value="C:proton-transporting two-sector ATPase complex, proton-transporting domain"/>
    <property type="evidence" value="ECO:0007669"/>
    <property type="project" value="InterPro"/>
</dbReference>
<dbReference type="SUPFAM" id="SSF81333">
    <property type="entry name" value="F1F0 ATP synthase subunit C"/>
    <property type="match status" value="1"/>
</dbReference>
<keyword evidence="5 14" id="KW-0138">CF(0)</keyword>
<comment type="similarity">
    <text evidence="2 14">Belongs to the ATPase C chain family.</text>
</comment>
<feature type="domain" description="V-ATPase proteolipid subunit C-like" evidence="15">
    <location>
        <begin position="16"/>
        <end position="78"/>
    </location>
</feature>
<dbReference type="InterPro" id="IPR020537">
    <property type="entry name" value="ATP_synth_F0_csu_DDCD_BS"/>
</dbReference>
<feature type="transmembrane region" description="Helical" evidence="14">
    <location>
        <begin position="58"/>
        <end position="80"/>
    </location>
</feature>
<evidence type="ECO:0000313" key="17">
    <source>
        <dbReference type="Proteomes" id="UP000823769"/>
    </source>
</evidence>
<keyword evidence="11 14" id="KW-0472">Membrane</keyword>
<dbReference type="HAMAP" id="MF_01396">
    <property type="entry name" value="ATP_synth_c_bact"/>
    <property type="match status" value="1"/>
</dbReference>
<protein>
    <recommendedName>
        <fullName evidence="14">ATP synthase subunit c</fullName>
    </recommendedName>
    <alternativeName>
        <fullName evidence="14">ATP synthase F(0) sector subunit c</fullName>
    </alternativeName>
    <alternativeName>
        <fullName evidence="14">F-type ATPase subunit c</fullName>
        <shortName evidence="14">F-ATPase subunit c</shortName>
    </alternativeName>
    <alternativeName>
        <fullName evidence="14">Lipid-binding protein</fullName>
    </alternativeName>
</protein>
<organism evidence="16 17">
    <name type="scientific">Candidatus Cryptobacteroides avistercoris</name>
    <dbReference type="NCBI Taxonomy" id="2840758"/>
    <lineage>
        <taxon>Bacteria</taxon>
        <taxon>Pseudomonadati</taxon>
        <taxon>Bacteroidota</taxon>
        <taxon>Bacteroidia</taxon>
        <taxon>Bacteroidales</taxon>
        <taxon>Candidatus Cryptobacteroides</taxon>
    </lineage>
</organism>
<dbReference type="CDD" id="cd18121">
    <property type="entry name" value="ATP-synt_Fo_c"/>
    <property type="match status" value="1"/>
</dbReference>
<proteinExistence type="inferred from homology"/>
<dbReference type="GO" id="GO:0045259">
    <property type="term" value="C:proton-transporting ATP synthase complex"/>
    <property type="evidence" value="ECO:0007669"/>
    <property type="project" value="UniProtKB-KW"/>
</dbReference>
<evidence type="ECO:0000256" key="3">
    <source>
        <dbReference type="ARBA" id="ARBA00022448"/>
    </source>
</evidence>
<evidence type="ECO:0000256" key="2">
    <source>
        <dbReference type="ARBA" id="ARBA00006704"/>
    </source>
</evidence>
<dbReference type="GO" id="GO:0046933">
    <property type="term" value="F:proton-transporting ATP synthase activity, rotational mechanism"/>
    <property type="evidence" value="ECO:0007669"/>
    <property type="project" value="UniProtKB-UniRule"/>
</dbReference>
<feature type="transmembrane region" description="Helical" evidence="14">
    <location>
        <begin position="12"/>
        <end position="37"/>
    </location>
</feature>
<accession>A0A9D9IZX9</accession>
<evidence type="ECO:0000256" key="9">
    <source>
        <dbReference type="ARBA" id="ARBA00023065"/>
    </source>
</evidence>
<keyword evidence="4 14" id="KW-1003">Cell membrane</keyword>
<keyword evidence="7 14" id="KW-0375">Hydrogen ion transport</keyword>
<dbReference type="GO" id="GO:0008289">
    <property type="term" value="F:lipid binding"/>
    <property type="evidence" value="ECO:0007669"/>
    <property type="project" value="UniProtKB-KW"/>
</dbReference>
<dbReference type="InterPro" id="IPR000454">
    <property type="entry name" value="ATP_synth_F0_csu"/>
</dbReference>
<evidence type="ECO:0000256" key="8">
    <source>
        <dbReference type="ARBA" id="ARBA00022989"/>
    </source>
</evidence>
<dbReference type="PRINTS" id="PR00124">
    <property type="entry name" value="ATPASEC"/>
</dbReference>
<dbReference type="EMBL" id="JADILW010000085">
    <property type="protein sequence ID" value="MBO8480613.1"/>
    <property type="molecule type" value="Genomic_DNA"/>
</dbReference>
<keyword evidence="3 14" id="KW-0813">Transport</keyword>
<evidence type="ECO:0000256" key="4">
    <source>
        <dbReference type="ARBA" id="ARBA00022475"/>
    </source>
</evidence>
<reference evidence="16" key="1">
    <citation type="submission" date="2020-10" db="EMBL/GenBank/DDBJ databases">
        <authorList>
            <person name="Gilroy R."/>
        </authorList>
    </citation>
    <scope>NUCLEOTIDE SEQUENCE</scope>
    <source>
        <strain evidence="16">B3-1481</strain>
    </source>
</reference>
<evidence type="ECO:0000256" key="6">
    <source>
        <dbReference type="ARBA" id="ARBA00022692"/>
    </source>
</evidence>
<reference evidence="16" key="2">
    <citation type="journal article" date="2021" name="PeerJ">
        <title>Extensive microbial diversity within the chicken gut microbiome revealed by metagenomics and culture.</title>
        <authorList>
            <person name="Gilroy R."/>
            <person name="Ravi A."/>
            <person name="Getino M."/>
            <person name="Pursley I."/>
            <person name="Horton D.L."/>
            <person name="Alikhan N.F."/>
            <person name="Baker D."/>
            <person name="Gharbi K."/>
            <person name="Hall N."/>
            <person name="Watson M."/>
            <person name="Adriaenssens E.M."/>
            <person name="Foster-Nyarko E."/>
            <person name="Jarju S."/>
            <person name="Secka A."/>
            <person name="Antonio M."/>
            <person name="Oren A."/>
            <person name="Chaudhuri R.R."/>
            <person name="La Ragione R."/>
            <person name="Hildebrand F."/>
            <person name="Pallen M.J."/>
        </authorList>
    </citation>
    <scope>NUCLEOTIDE SEQUENCE</scope>
    <source>
        <strain evidence="16">B3-1481</strain>
    </source>
</reference>
<evidence type="ECO:0000256" key="13">
    <source>
        <dbReference type="ARBA" id="ARBA00025198"/>
    </source>
</evidence>
<dbReference type="FunFam" id="1.20.20.10:FF:000002">
    <property type="entry name" value="ATP synthase subunit c"/>
    <property type="match status" value="1"/>
</dbReference>
<evidence type="ECO:0000256" key="14">
    <source>
        <dbReference type="HAMAP-Rule" id="MF_01396"/>
    </source>
</evidence>
<dbReference type="Proteomes" id="UP000823769">
    <property type="component" value="Unassembled WGS sequence"/>
</dbReference>
<sequence length="81" mass="7954">MLLISTLLQAVSLSALGGAVGVGLVALGAGVGIGLIGKGLMEASARQPEMAGSLRTTAIIISALIEGVCFFGAIICLLTVI</sequence>
<dbReference type="InterPro" id="IPR038662">
    <property type="entry name" value="ATP_synth_F0_csu_sf"/>
</dbReference>
<evidence type="ECO:0000256" key="7">
    <source>
        <dbReference type="ARBA" id="ARBA00022781"/>
    </source>
</evidence>
<dbReference type="PROSITE" id="PS00605">
    <property type="entry name" value="ATPASE_C"/>
    <property type="match status" value="1"/>
</dbReference>
<evidence type="ECO:0000256" key="12">
    <source>
        <dbReference type="ARBA" id="ARBA00023310"/>
    </source>
</evidence>
<evidence type="ECO:0000256" key="11">
    <source>
        <dbReference type="ARBA" id="ARBA00023136"/>
    </source>
</evidence>
<evidence type="ECO:0000259" key="15">
    <source>
        <dbReference type="Pfam" id="PF00137"/>
    </source>
</evidence>
<dbReference type="InterPro" id="IPR035921">
    <property type="entry name" value="F/V-ATP_Csub_sf"/>
</dbReference>
<keyword evidence="8 14" id="KW-1133">Transmembrane helix</keyword>
<keyword evidence="6 14" id="KW-0812">Transmembrane</keyword>
<name>A0A9D9IZX9_9BACT</name>
<dbReference type="InterPro" id="IPR005953">
    <property type="entry name" value="ATP_synth_csu_bac/chlpt"/>
</dbReference>
<evidence type="ECO:0000256" key="10">
    <source>
        <dbReference type="ARBA" id="ARBA00023121"/>
    </source>
</evidence>
<keyword evidence="12 14" id="KW-0066">ATP synthesis</keyword>
<gene>
    <name evidence="14 16" type="primary">atpE</name>
    <name evidence="16" type="ORF">IAB76_05850</name>
</gene>
<dbReference type="InterPro" id="IPR002379">
    <property type="entry name" value="ATPase_proteolipid_c-like_dom"/>
</dbReference>
<comment type="caution">
    <text evidence="16">The sequence shown here is derived from an EMBL/GenBank/DDBJ whole genome shotgun (WGS) entry which is preliminary data.</text>
</comment>
<comment type="function">
    <text evidence="13 14">F(1)F(0) ATP synthase produces ATP from ADP in the presence of a proton or sodium gradient. F-type ATPases consist of two structural domains, F(1) containing the extramembraneous catalytic core and F(0) containing the membrane proton channel, linked together by a central stalk and a peripheral stalk. During catalysis, ATP synthesis in the catalytic domain of F(1) is coupled via a rotary mechanism of the central stalk subunits to proton translocation.</text>
</comment>
<dbReference type="GO" id="GO:0005886">
    <property type="term" value="C:plasma membrane"/>
    <property type="evidence" value="ECO:0007669"/>
    <property type="project" value="UniProtKB-SubCell"/>
</dbReference>
<dbReference type="AlphaFoldDB" id="A0A9D9IZX9"/>
<evidence type="ECO:0000256" key="5">
    <source>
        <dbReference type="ARBA" id="ARBA00022547"/>
    </source>
</evidence>
<comment type="subcellular location">
    <subcellularLocation>
        <location evidence="1 14">Cell membrane</location>
        <topology evidence="1 14">Multi-pass membrane protein</topology>
    </subcellularLocation>
</comment>
<comment type="function">
    <text evidence="14">Key component of the F(0) channel; it plays a direct role in translocation across the membrane. A homomeric c-ring of between 10-14 subunits forms the central stalk rotor element with the F(1) delta and epsilon subunits.</text>
</comment>
<dbReference type="Gene3D" id="1.20.20.10">
    <property type="entry name" value="F1F0 ATP synthase subunit C"/>
    <property type="match status" value="1"/>
</dbReference>
<keyword evidence="10 14" id="KW-0446">Lipid-binding</keyword>
<evidence type="ECO:0000256" key="1">
    <source>
        <dbReference type="ARBA" id="ARBA00004651"/>
    </source>
</evidence>
<dbReference type="NCBIfam" id="TIGR01260">
    <property type="entry name" value="ATP_synt_c"/>
    <property type="match status" value="1"/>
</dbReference>
<keyword evidence="9 14" id="KW-0406">Ion transport</keyword>